<evidence type="ECO:0000256" key="3">
    <source>
        <dbReference type="ARBA" id="ARBA00004586"/>
    </source>
</evidence>
<keyword evidence="7 8" id="KW-0539">Nucleus</keyword>
<dbReference type="FunFam" id="1.10.10.60:FF:000020">
    <property type="entry name" value="Ceramide synthase 5"/>
    <property type="match status" value="1"/>
</dbReference>
<evidence type="ECO:0000313" key="12">
    <source>
        <dbReference type="Proteomes" id="UP000030742"/>
    </source>
</evidence>
<keyword evidence="9" id="KW-0472">Membrane</keyword>
<dbReference type="GO" id="GO:0050291">
    <property type="term" value="F:sphingosine N-acyltransferase activity"/>
    <property type="evidence" value="ECO:0007669"/>
    <property type="project" value="InterPro"/>
</dbReference>
<evidence type="ECO:0000256" key="5">
    <source>
        <dbReference type="ARBA" id="ARBA00004991"/>
    </source>
</evidence>
<dbReference type="PANTHER" id="PTHR12560">
    <property type="entry name" value="LONGEVITY ASSURANCE FACTOR 1 LAG1"/>
    <property type="match status" value="1"/>
</dbReference>
<protein>
    <recommendedName>
        <fullName evidence="10">Homeobox domain-containing protein</fullName>
    </recommendedName>
</protein>
<evidence type="ECO:0000256" key="2">
    <source>
        <dbReference type="ARBA" id="ARBA00004127"/>
    </source>
</evidence>
<dbReference type="Pfam" id="PF00046">
    <property type="entry name" value="Homeodomain"/>
    <property type="match status" value="1"/>
</dbReference>
<keyword evidence="9" id="KW-0812">Transmembrane</keyword>
<comment type="subcellular location">
    <subcellularLocation>
        <location evidence="2">Endomembrane system</location>
        <topology evidence="2">Multi-pass membrane protein</topology>
    </subcellularLocation>
    <subcellularLocation>
        <location evidence="3">Endoplasmic reticulum membrane</location>
    </subcellularLocation>
    <subcellularLocation>
        <location evidence="1 7 8">Nucleus</location>
    </subcellularLocation>
</comment>
<feature type="DNA-binding region" description="Homeobox" evidence="7">
    <location>
        <begin position="94"/>
        <end position="136"/>
    </location>
</feature>
<comment type="pathway">
    <text evidence="5">Sphingolipid metabolism.</text>
</comment>
<feature type="transmembrane region" description="Helical" evidence="9">
    <location>
        <begin position="47"/>
        <end position="64"/>
    </location>
</feature>
<dbReference type="STRING" id="77166.U4UJD6"/>
<dbReference type="Gene3D" id="1.10.10.60">
    <property type="entry name" value="Homeodomain-like"/>
    <property type="match status" value="1"/>
</dbReference>
<gene>
    <name evidence="11" type="ORF">D910_09881</name>
</gene>
<dbReference type="SUPFAM" id="SSF46689">
    <property type="entry name" value="Homeodomain-like"/>
    <property type="match status" value="1"/>
</dbReference>
<organism evidence="11 12">
    <name type="scientific">Dendroctonus ponderosae</name>
    <name type="common">Mountain pine beetle</name>
    <dbReference type="NCBI Taxonomy" id="77166"/>
    <lineage>
        <taxon>Eukaryota</taxon>
        <taxon>Metazoa</taxon>
        <taxon>Ecdysozoa</taxon>
        <taxon>Arthropoda</taxon>
        <taxon>Hexapoda</taxon>
        <taxon>Insecta</taxon>
        <taxon>Pterygota</taxon>
        <taxon>Neoptera</taxon>
        <taxon>Endopterygota</taxon>
        <taxon>Coleoptera</taxon>
        <taxon>Polyphaga</taxon>
        <taxon>Cucujiformia</taxon>
        <taxon>Curculionidae</taxon>
        <taxon>Scolytinae</taxon>
        <taxon>Dendroctonus</taxon>
    </lineage>
</organism>
<evidence type="ECO:0000256" key="4">
    <source>
        <dbReference type="ARBA" id="ARBA00004760"/>
    </source>
</evidence>
<evidence type="ECO:0000256" key="7">
    <source>
        <dbReference type="PROSITE-ProRule" id="PRU00108"/>
    </source>
</evidence>
<dbReference type="GO" id="GO:0046513">
    <property type="term" value="P:ceramide biosynthetic process"/>
    <property type="evidence" value="ECO:0007669"/>
    <property type="project" value="InterPro"/>
</dbReference>
<evidence type="ECO:0000259" key="10">
    <source>
        <dbReference type="PROSITE" id="PS50071"/>
    </source>
</evidence>
<feature type="domain" description="Homeobox" evidence="10">
    <location>
        <begin position="92"/>
        <end position="135"/>
    </location>
</feature>
<evidence type="ECO:0000256" key="1">
    <source>
        <dbReference type="ARBA" id="ARBA00004123"/>
    </source>
</evidence>
<dbReference type="GO" id="GO:0005634">
    <property type="term" value="C:nucleus"/>
    <property type="evidence" value="ECO:0007669"/>
    <property type="project" value="UniProtKB-SubCell"/>
</dbReference>
<dbReference type="InterPro" id="IPR009057">
    <property type="entry name" value="Homeodomain-like_sf"/>
</dbReference>
<dbReference type="PANTHER" id="PTHR12560:SF0">
    <property type="entry name" value="LD18904P"/>
    <property type="match status" value="1"/>
</dbReference>
<dbReference type="AlphaFoldDB" id="U4UJD6"/>
<evidence type="ECO:0000256" key="6">
    <source>
        <dbReference type="ARBA" id="ARBA00049036"/>
    </source>
</evidence>
<evidence type="ECO:0000313" key="11">
    <source>
        <dbReference type="EMBL" id="ERL92568.1"/>
    </source>
</evidence>
<reference evidence="11 12" key="1">
    <citation type="journal article" date="2013" name="Genome Biol.">
        <title>Draft genome of the mountain pine beetle, Dendroctonus ponderosae Hopkins, a major forest pest.</title>
        <authorList>
            <person name="Keeling C.I."/>
            <person name="Yuen M.M."/>
            <person name="Liao N.Y."/>
            <person name="Docking T.R."/>
            <person name="Chan S.K."/>
            <person name="Taylor G.A."/>
            <person name="Palmquist D.L."/>
            <person name="Jackman S.D."/>
            <person name="Nguyen A."/>
            <person name="Li M."/>
            <person name="Henderson H."/>
            <person name="Janes J.K."/>
            <person name="Zhao Y."/>
            <person name="Pandoh P."/>
            <person name="Moore R."/>
            <person name="Sperling F.A."/>
            <person name="Huber D.P."/>
            <person name="Birol I."/>
            <person name="Jones S.J."/>
            <person name="Bohlmann J."/>
        </authorList>
    </citation>
    <scope>NUCLEOTIDE SEQUENCE</scope>
</reference>
<name>U4UJD6_DENPD</name>
<keyword evidence="9" id="KW-1133">Transmembrane helix</keyword>
<dbReference type="InterPro" id="IPR016439">
    <property type="entry name" value="Lag1/Lac1-like"/>
</dbReference>
<keyword evidence="7 8" id="KW-0371">Homeobox</keyword>
<comment type="catalytic activity">
    <reaction evidence="6">
        <text>sphinganine + octadecanoyl-CoA = N-(octadecanoyl)-sphinganine + CoA + H(+)</text>
        <dbReference type="Rhea" id="RHEA:36547"/>
        <dbReference type="ChEBI" id="CHEBI:15378"/>
        <dbReference type="ChEBI" id="CHEBI:57287"/>
        <dbReference type="ChEBI" id="CHEBI:57394"/>
        <dbReference type="ChEBI" id="CHEBI:57817"/>
        <dbReference type="ChEBI" id="CHEBI:67033"/>
    </reaction>
    <physiologicalReaction direction="left-to-right" evidence="6">
        <dbReference type="Rhea" id="RHEA:36548"/>
    </physiologicalReaction>
</comment>
<comment type="pathway">
    <text evidence="4">Lipid metabolism; sphingolipid metabolism.</text>
</comment>
<keyword evidence="7 8" id="KW-0238">DNA-binding</keyword>
<feature type="transmembrane region" description="Helical" evidence="9">
    <location>
        <begin position="171"/>
        <end position="190"/>
    </location>
</feature>
<dbReference type="GO" id="GO:0003677">
    <property type="term" value="F:DNA binding"/>
    <property type="evidence" value="ECO:0007669"/>
    <property type="project" value="UniProtKB-UniRule"/>
</dbReference>
<evidence type="ECO:0000256" key="8">
    <source>
        <dbReference type="RuleBase" id="RU000682"/>
    </source>
</evidence>
<accession>U4UJD6</accession>
<sequence length="244" mass="28354">MAAIYQCYRKIVDTIWSPNVWLPPNTTWADIAPESSQEVQHADYRHLFYPLPMALVVLLIRYLFEKYWFAPVGISLGIKSSRPKKAPPIPLLESTYAKSKKWKHKQVQSLAKQLDMSERQVERWLRLRKGQNKPSTLTKFCENAWRCTYYTFSFIYGITEWISSSISDHRYLVVLYVLYGILLVFVRLSILRRKEKGLLADVHTSHCNDIADVLLLDCKCVQGGHVSVGCSRFSRYIFGGELLR</sequence>
<dbReference type="EMBL" id="KB632330">
    <property type="protein sequence ID" value="ERL92568.1"/>
    <property type="molecule type" value="Genomic_DNA"/>
</dbReference>
<dbReference type="GO" id="GO:0005789">
    <property type="term" value="C:endoplasmic reticulum membrane"/>
    <property type="evidence" value="ECO:0007669"/>
    <property type="project" value="UniProtKB-SubCell"/>
</dbReference>
<dbReference type="Proteomes" id="UP000030742">
    <property type="component" value="Unassembled WGS sequence"/>
</dbReference>
<evidence type="ECO:0000256" key="9">
    <source>
        <dbReference type="SAM" id="Phobius"/>
    </source>
</evidence>
<dbReference type="InterPro" id="IPR001356">
    <property type="entry name" value="HD"/>
</dbReference>
<proteinExistence type="predicted"/>
<dbReference type="CDD" id="cd00086">
    <property type="entry name" value="homeodomain"/>
    <property type="match status" value="1"/>
</dbReference>
<dbReference type="PROSITE" id="PS50071">
    <property type="entry name" value="HOMEOBOX_2"/>
    <property type="match status" value="1"/>
</dbReference>
<dbReference type="OrthoDB" id="537032at2759"/>